<organism evidence="2 3">
    <name type="scientific">Gluconobacter albidus</name>
    <dbReference type="NCBI Taxonomy" id="318683"/>
    <lineage>
        <taxon>Bacteria</taxon>
        <taxon>Pseudomonadati</taxon>
        <taxon>Pseudomonadota</taxon>
        <taxon>Alphaproteobacteria</taxon>
        <taxon>Acetobacterales</taxon>
        <taxon>Acetobacteraceae</taxon>
        <taxon>Gluconobacter</taxon>
    </lineage>
</organism>
<dbReference type="Proteomes" id="UP001156672">
    <property type="component" value="Unassembled WGS sequence"/>
</dbReference>
<evidence type="ECO:0000313" key="3">
    <source>
        <dbReference type="Proteomes" id="UP001156672"/>
    </source>
</evidence>
<sequence length="72" mass="7654">MSALLPAQAARSPTRPNAAPARMRDRVRTEVRRGKTGLGIGSGHLRKTGLIVSSIHGDCGETRKKGSDGQIF</sequence>
<comment type="caution">
    <text evidence="2">The sequence shown here is derived from an EMBL/GenBank/DDBJ whole genome shotgun (WGS) entry which is preliminary data.</text>
</comment>
<accession>A0ABQ5WX66</accession>
<evidence type="ECO:0000256" key="1">
    <source>
        <dbReference type="SAM" id="MobiDB-lite"/>
    </source>
</evidence>
<name>A0ABQ5WX66_9PROT</name>
<protein>
    <submittedName>
        <fullName evidence="2">Uncharacterized protein</fullName>
    </submittedName>
</protein>
<reference evidence="3" key="1">
    <citation type="journal article" date="2019" name="Int. J. Syst. Evol. Microbiol.">
        <title>The Global Catalogue of Microorganisms (GCM) 10K type strain sequencing project: providing services to taxonomists for standard genome sequencing and annotation.</title>
        <authorList>
            <consortium name="The Broad Institute Genomics Platform"/>
            <consortium name="The Broad Institute Genome Sequencing Center for Infectious Disease"/>
            <person name="Wu L."/>
            <person name="Ma J."/>
        </authorList>
    </citation>
    <scope>NUCLEOTIDE SEQUENCE [LARGE SCALE GENOMIC DNA]</scope>
    <source>
        <strain evidence="3">NBRC 3250</strain>
    </source>
</reference>
<evidence type="ECO:0000313" key="2">
    <source>
        <dbReference type="EMBL" id="GLQ67637.1"/>
    </source>
</evidence>
<feature type="compositionally biased region" description="Basic and acidic residues" evidence="1">
    <location>
        <begin position="22"/>
        <end position="33"/>
    </location>
</feature>
<keyword evidence="3" id="KW-1185">Reference proteome</keyword>
<gene>
    <name evidence="2" type="ORF">GCM10007866_00850</name>
</gene>
<proteinExistence type="predicted"/>
<feature type="region of interest" description="Disordered" evidence="1">
    <location>
        <begin position="1"/>
        <end position="43"/>
    </location>
</feature>
<dbReference type="EMBL" id="BSNW01000004">
    <property type="protein sequence ID" value="GLQ67637.1"/>
    <property type="molecule type" value="Genomic_DNA"/>
</dbReference>